<dbReference type="NCBIfam" id="TIGR00259">
    <property type="entry name" value="thylakoid_BtpA"/>
    <property type="match status" value="1"/>
</dbReference>
<evidence type="ECO:0000313" key="2">
    <source>
        <dbReference type="EMBL" id="QCW03678.1"/>
    </source>
</evidence>
<keyword evidence="3" id="KW-1185">Reference proteome</keyword>
<proteinExistence type="inferred from homology"/>
<protein>
    <submittedName>
        <fullName evidence="2">BtpA/SgcQ family protein</fullName>
    </submittedName>
</protein>
<comment type="similarity">
    <text evidence="1">Belongs to the BtpA family.</text>
</comment>
<dbReference type="PIRSF" id="PIRSF005956">
    <property type="entry name" value="BtpA"/>
    <property type="match status" value="1"/>
</dbReference>
<dbReference type="Proteomes" id="UP000307562">
    <property type="component" value="Chromosome"/>
</dbReference>
<dbReference type="EMBL" id="CP040637">
    <property type="protein sequence ID" value="QCW03678.1"/>
    <property type="molecule type" value="Genomic_DNA"/>
</dbReference>
<evidence type="ECO:0000313" key="3">
    <source>
        <dbReference type="Proteomes" id="UP000307562"/>
    </source>
</evidence>
<dbReference type="InterPro" id="IPR013785">
    <property type="entry name" value="Aldolase_TIM"/>
</dbReference>
<dbReference type="KEGG" id="npl:FGF80_10700"/>
<dbReference type="InterPro" id="IPR005137">
    <property type="entry name" value="BtpA"/>
</dbReference>
<dbReference type="InterPro" id="IPR011060">
    <property type="entry name" value="RibuloseP-bd_barrel"/>
</dbReference>
<accession>A0A4P9TFR1</accession>
<name>A0A4P9TFR1_9EURY</name>
<dbReference type="SUPFAM" id="SSF51366">
    <property type="entry name" value="Ribulose-phoshate binding barrel"/>
    <property type="match status" value="1"/>
</dbReference>
<organism evidence="2 3">
    <name type="scientific">Natrinema pallidum</name>
    <dbReference type="NCBI Taxonomy" id="69527"/>
    <lineage>
        <taxon>Archaea</taxon>
        <taxon>Methanobacteriati</taxon>
        <taxon>Methanobacteriota</taxon>
        <taxon>Stenosarchaea group</taxon>
        <taxon>Halobacteria</taxon>
        <taxon>Halobacteriales</taxon>
        <taxon>Natrialbaceae</taxon>
        <taxon>Natrinema</taxon>
    </lineage>
</organism>
<gene>
    <name evidence="2" type="ORF">FGF80_10700</name>
</gene>
<sequence>MATATALPERFDADHPVIGMVHLPPLPGAPAFDGDRRTVRTRALEDATRLEAGGVDGIVLENFGDAPFHPDDVPKHIVAEMTAVATALTDAVDVPVGINVLRNDARAALSIAAAADAAFVRVNVHVGTAATDQGLVEGRAHETLRLRDRIGADVDILADVHVKHATPMGRRDIERTALETVERGAADGVIVSGAGTGVEASLADIERVTDALAEQGHDRVPVFVGSGVTSETVSECFGADADGVIVGTTLKRGGETTAPVSRERVEALVAAARDATSSDD</sequence>
<evidence type="ECO:0000256" key="1">
    <source>
        <dbReference type="ARBA" id="ARBA00006007"/>
    </source>
</evidence>
<dbReference type="AlphaFoldDB" id="A0A4P9TFR1"/>
<dbReference type="CDD" id="cd04722">
    <property type="entry name" value="TIM_phosphate_binding"/>
    <property type="match status" value="1"/>
</dbReference>
<dbReference type="Gene3D" id="3.20.20.70">
    <property type="entry name" value="Aldolase class I"/>
    <property type="match status" value="1"/>
</dbReference>
<dbReference type="RefSeq" id="WP_138653931.1">
    <property type="nucleotide sequence ID" value="NZ_CP040637.1"/>
</dbReference>
<dbReference type="GeneID" id="96156462"/>
<reference evidence="3" key="1">
    <citation type="submission" date="2019-05" db="EMBL/GenBank/DDBJ databases">
        <title>Complete Genome Sequence and Methylation Pattern of the Halophilic Archaeon Natrinema pallidum BOL6-1.</title>
        <authorList>
            <person name="DasSarma P."/>
            <person name="DasSarma B.P."/>
            <person name="DasSarma S.L."/>
            <person name="Martinez F.L."/>
            <person name="Guzman D."/>
            <person name="Roberts R.J."/>
            <person name="DasSarma S."/>
        </authorList>
    </citation>
    <scope>NUCLEOTIDE SEQUENCE [LARGE SCALE GENOMIC DNA]</scope>
    <source>
        <strain evidence="3">BOL6-1</strain>
    </source>
</reference>
<dbReference type="Pfam" id="PF03437">
    <property type="entry name" value="BtpA"/>
    <property type="match status" value="1"/>
</dbReference>
<dbReference type="PANTHER" id="PTHR21381:SF3">
    <property type="entry name" value="SGC REGION PROTEIN SGCQ-RELATED"/>
    <property type="match status" value="1"/>
</dbReference>
<dbReference type="PANTHER" id="PTHR21381">
    <property type="entry name" value="ZGC:162297"/>
    <property type="match status" value="1"/>
</dbReference>